<keyword evidence="2 4" id="KW-0238">DNA-binding</keyword>
<accession>A0ABU0HU68</accession>
<name>A0ABU0HU68_9HYPH</name>
<evidence type="ECO:0000256" key="2">
    <source>
        <dbReference type="ARBA" id="ARBA00023125"/>
    </source>
</evidence>
<dbReference type="PANTHER" id="PTHR30055">
    <property type="entry name" value="HTH-TYPE TRANSCRIPTIONAL REGULATOR RUTR"/>
    <property type="match status" value="1"/>
</dbReference>
<evidence type="ECO:0000256" key="1">
    <source>
        <dbReference type="ARBA" id="ARBA00023015"/>
    </source>
</evidence>
<dbReference type="InterPro" id="IPR009057">
    <property type="entry name" value="Homeodomain-like_sf"/>
</dbReference>
<protein>
    <submittedName>
        <fullName evidence="6">AcrR family transcriptional regulator</fullName>
    </submittedName>
</protein>
<organism evidence="6 7">
    <name type="scientific">Methylobacterium persicinum</name>
    <dbReference type="NCBI Taxonomy" id="374426"/>
    <lineage>
        <taxon>Bacteria</taxon>
        <taxon>Pseudomonadati</taxon>
        <taxon>Pseudomonadota</taxon>
        <taxon>Alphaproteobacteria</taxon>
        <taxon>Hyphomicrobiales</taxon>
        <taxon>Methylobacteriaceae</taxon>
        <taxon>Methylobacterium</taxon>
    </lineage>
</organism>
<dbReference type="Proteomes" id="UP001236369">
    <property type="component" value="Unassembled WGS sequence"/>
</dbReference>
<keyword evidence="3" id="KW-0804">Transcription</keyword>
<dbReference type="EMBL" id="JAUSVV010000028">
    <property type="protein sequence ID" value="MDQ0445378.1"/>
    <property type="molecule type" value="Genomic_DNA"/>
</dbReference>
<feature type="domain" description="HTH tetR-type" evidence="5">
    <location>
        <begin position="9"/>
        <end position="69"/>
    </location>
</feature>
<evidence type="ECO:0000313" key="6">
    <source>
        <dbReference type="EMBL" id="MDQ0445378.1"/>
    </source>
</evidence>
<dbReference type="InterPro" id="IPR001647">
    <property type="entry name" value="HTH_TetR"/>
</dbReference>
<reference evidence="6 7" key="1">
    <citation type="submission" date="2023-07" db="EMBL/GenBank/DDBJ databases">
        <title>Genomic Encyclopedia of Type Strains, Phase IV (KMG-IV): sequencing the most valuable type-strain genomes for metagenomic binning, comparative biology and taxonomic classification.</title>
        <authorList>
            <person name="Goeker M."/>
        </authorList>
    </citation>
    <scope>NUCLEOTIDE SEQUENCE [LARGE SCALE GENOMIC DNA]</scope>
    <source>
        <strain evidence="6 7">DSM 19562</strain>
    </source>
</reference>
<dbReference type="SUPFAM" id="SSF46689">
    <property type="entry name" value="Homeodomain-like"/>
    <property type="match status" value="1"/>
</dbReference>
<keyword evidence="1" id="KW-0805">Transcription regulation</keyword>
<evidence type="ECO:0000259" key="5">
    <source>
        <dbReference type="PROSITE" id="PS50977"/>
    </source>
</evidence>
<evidence type="ECO:0000256" key="4">
    <source>
        <dbReference type="PROSITE-ProRule" id="PRU00335"/>
    </source>
</evidence>
<dbReference type="PANTHER" id="PTHR30055:SF234">
    <property type="entry name" value="HTH-TYPE TRANSCRIPTIONAL REGULATOR BETI"/>
    <property type="match status" value="1"/>
</dbReference>
<dbReference type="PROSITE" id="PS50977">
    <property type="entry name" value="HTH_TETR_2"/>
    <property type="match status" value="1"/>
</dbReference>
<dbReference type="Pfam" id="PF17937">
    <property type="entry name" value="TetR_C_28"/>
    <property type="match status" value="1"/>
</dbReference>
<dbReference type="RefSeq" id="WP_238253022.1">
    <property type="nucleotide sequence ID" value="NZ_BPQX01000067.1"/>
</dbReference>
<dbReference type="InterPro" id="IPR041479">
    <property type="entry name" value="TetR_CgmR_C"/>
</dbReference>
<evidence type="ECO:0000256" key="3">
    <source>
        <dbReference type="ARBA" id="ARBA00023163"/>
    </source>
</evidence>
<evidence type="ECO:0000313" key="7">
    <source>
        <dbReference type="Proteomes" id="UP001236369"/>
    </source>
</evidence>
<comment type="caution">
    <text evidence="6">The sequence shown here is derived from an EMBL/GenBank/DDBJ whole genome shotgun (WGS) entry which is preliminary data.</text>
</comment>
<dbReference type="Gene3D" id="1.10.357.10">
    <property type="entry name" value="Tetracycline Repressor, domain 2"/>
    <property type="match status" value="1"/>
</dbReference>
<dbReference type="InterPro" id="IPR050109">
    <property type="entry name" value="HTH-type_TetR-like_transc_reg"/>
</dbReference>
<sequence>MQGKRQRLTERPEIILAAANAVLNRKGARGLTIDAVAAEAGLSKGGVLHHYASKDALVAALVAHKLASLRAGIAACEDAQPPEARSVPRAMVANFERTHCDEDEISRALLLASIENPDALADYRRFLAGELSRLAEAEGGFGPGSVVLFAIVGIAMGRALGFHQFAPHELKGVFTTLDRIAGLEQLPSGE</sequence>
<feature type="DNA-binding region" description="H-T-H motif" evidence="4">
    <location>
        <begin position="32"/>
        <end position="51"/>
    </location>
</feature>
<dbReference type="PRINTS" id="PR00455">
    <property type="entry name" value="HTHTETR"/>
</dbReference>
<keyword evidence="7" id="KW-1185">Reference proteome</keyword>
<dbReference type="Pfam" id="PF00440">
    <property type="entry name" value="TetR_N"/>
    <property type="match status" value="1"/>
</dbReference>
<gene>
    <name evidence="6" type="ORF">QO016_004907</name>
</gene>
<proteinExistence type="predicted"/>